<feature type="transmembrane region" description="Helical" evidence="1">
    <location>
        <begin position="62"/>
        <end position="81"/>
    </location>
</feature>
<keyword evidence="1" id="KW-0472">Membrane</keyword>
<dbReference type="InterPro" id="IPR036150">
    <property type="entry name" value="Cyt_b/b6_C_sf"/>
</dbReference>
<evidence type="ECO:0000313" key="2">
    <source>
        <dbReference type="EMBL" id="KKO20067.1"/>
    </source>
</evidence>
<gene>
    <name evidence="2" type="ORF">BROFUL_01217</name>
</gene>
<protein>
    <submittedName>
        <fullName evidence="2">Cytochrome b</fullName>
    </submittedName>
</protein>
<keyword evidence="1" id="KW-0812">Transmembrane</keyword>
<sequence length="137" mass="16052">MLEPFFPNELLRHIIISCFLIILEMGAIMAFPLTWKILDKPGHIPWFLLPIYQLRTLVQNEAVFISVLVLSALLFVSWPFLVRDRNYRRSSFPDAEGRSSSYARHSKERHNLWHRPLLFAIVITTIISLITLCFIKT</sequence>
<dbReference type="GO" id="GO:0009055">
    <property type="term" value="F:electron transfer activity"/>
    <property type="evidence" value="ECO:0007669"/>
    <property type="project" value="InterPro"/>
</dbReference>
<dbReference type="Proteomes" id="UP000034954">
    <property type="component" value="Unassembled WGS sequence"/>
</dbReference>
<comment type="caution">
    <text evidence="2">The sequence shown here is derived from an EMBL/GenBank/DDBJ whole genome shotgun (WGS) entry which is preliminary data.</text>
</comment>
<keyword evidence="1" id="KW-1133">Transmembrane helix</keyword>
<organism evidence="2 3">
    <name type="scientific">Candidatus Brocadia fulgida</name>
    <dbReference type="NCBI Taxonomy" id="380242"/>
    <lineage>
        <taxon>Bacteria</taxon>
        <taxon>Pseudomonadati</taxon>
        <taxon>Planctomycetota</taxon>
        <taxon>Candidatus Brocadiia</taxon>
        <taxon>Candidatus Brocadiales</taxon>
        <taxon>Candidatus Brocadiaceae</taxon>
        <taxon>Candidatus Brocadia</taxon>
    </lineage>
</organism>
<dbReference type="EMBL" id="LAQJ01000132">
    <property type="protein sequence ID" value="KKO20067.1"/>
    <property type="molecule type" value="Genomic_DNA"/>
</dbReference>
<dbReference type="SUPFAM" id="SSF81648">
    <property type="entry name" value="a domain/subunit of cytochrome bc1 complex (Ubiquinol-cytochrome c reductase)"/>
    <property type="match status" value="1"/>
</dbReference>
<dbReference type="GO" id="GO:0016491">
    <property type="term" value="F:oxidoreductase activity"/>
    <property type="evidence" value="ECO:0007669"/>
    <property type="project" value="InterPro"/>
</dbReference>
<dbReference type="GO" id="GO:0016020">
    <property type="term" value="C:membrane"/>
    <property type="evidence" value="ECO:0007669"/>
    <property type="project" value="InterPro"/>
</dbReference>
<name>A0A0M2UW44_9BACT</name>
<dbReference type="Gene3D" id="1.20.810.10">
    <property type="entry name" value="Cytochrome Bc1 Complex, Chain C"/>
    <property type="match status" value="1"/>
</dbReference>
<proteinExistence type="predicted"/>
<dbReference type="InterPro" id="IPR027387">
    <property type="entry name" value="Cytb/b6-like_sf"/>
</dbReference>
<reference evidence="2 3" key="1">
    <citation type="journal article" date="2013" name="BMC Microbiol.">
        <title>Identification of the type II cytochrome c maturation pathway in anammox bacteria by comparative genomics.</title>
        <authorList>
            <person name="Ferousi C."/>
            <person name="Speth D.R."/>
            <person name="Reimann J."/>
            <person name="Op den Camp H.J."/>
            <person name="Allen J.W."/>
            <person name="Keltjens J.T."/>
            <person name="Jetten M.S."/>
        </authorList>
    </citation>
    <scope>NUCLEOTIDE SEQUENCE [LARGE SCALE GENOMIC DNA]</scope>
    <source>
        <strain evidence="2">RU1</strain>
    </source>
</reference>
<keyword evidence="3" id="KW-1185">Reference proteome</keyword>
<feature type="transmembrane region" description="Helical" evidence="1">
    <location>
        <begin position="117"/>
        <end position="135"/>
    </location>
</feature>
<feature type="transmembrane region" description="Helical" evidence="1">
    <location>
        <begin position="14"/>
        <end position="35"/>
    </location>
</feature>
<evidence type="ECO:0000256" key="1">
    <source>
        <dbReference type="SAM" id="Phobius"/>
    </source>
</evidence>
<dbReference type="AlphaFoldDB" id="A0A0M2UW44"/>
<accession>A0A0M2UW44</accession>
<evidence type="ECO:0000313" key="3">
    <source>
        <dbReference type="Proteomes" id="UP000034954"/>
    </source>
</evidence>